<evidence type="ECO:0000313" key="3">
    <source>
        <dbReference type="EMBL" id="JAQ08861.1"/>
    </source>
</evidence>
<proteinExistence type="predicted"/>
<organism evidence="3">
    <name type="scientific">Lygus hesperus</name>
    <name type="common">Western plant bug</name>
    <dbReference type="NCBI Taxonomy" id="30085"/>
    <lineage>
        <taxon>Eukaryota</taxon>
        <taxon>Metazoa</taxon>
        <taxon>Ecdysozoa</taxon>
        <taxon>Arthropoda</taxon>
        <taxon>Hexapoda</taxon>
        <taxon>Insecta</taxon>
        <taxon>Pterygota</taxon>
        <taxon>Neoptera</taxon>
        <taxon>Paraneoptera</taxon>
        <taxon>Hemiptera</taxon>
        <taxon>Heteroptera</taxon>
        <taxon>Panheteroptera</taxon>
        <taxon>Cimicomorpha</taxon>
        <taxon>Miridae</taxon>
        <taxon>Mirini</taxon>
        <taxon>Lygus</taxon>
    </lineage>
</organism>
<name>A0A146LLJ0_LYGHE</name>
<reference evidence="3" key="1">
    <citation type="journal article" date="2016" name="Gigascience">
        <title>De novo construction of an expanded transcriptome assembly for the western tarnished plant bug, Lygus hesperus.</title>
        <authorList>
            <person name="Tassone E.E."/>
            <person name="Geib S.M."/>
            <person name="Hall B."/>
            <person name="Fabrick J.A."/>
            <person name="Brent C.S."/>
            <person name="Hull J.J."/>
        </authorList>
    </citation>
    <scope>NUCLEOTIDE SEQUENCE</scope>
</reference>
<dbReference type="AlphaFoldDB" id="A0A146LLJ0"/>
<keyword evidence="1" id="KW-0175">Coiled coil</keyword>
<sequence length="160" mass="17686">MSMTQPKTRKEIDNVKNVQQSVRNRPLATLEQIKPEAIDTIARNDANTALELLDELAENVEKKLNELTTGLSHLGTHVSGLIARSTTSVAAAITTTNTTTINKEDTTSSTKEANRERESKTKRSKRTDNSSSSSSKRMLCRMKEIKSSLTATMTRSKTTM</sequence>
<protein>
    <submittedName>
        <fullName evidence="3">Uncharacterized protein</fullName>
    </submittedName>
</protein>
<gene>
    <name evidence="3" type="ORF">g.5558</name>
</gene>
<feature type="compositionally biased region" description="Polar residues" evidence="2">
    <location>
        <begin position="147"/>
        <end position="160"/>
    </location>
</feature>
<feature type="coiled-coil region" evidence="1">
    <location>
        <begin position="43"/>
        <end position="70"/>
    </location>
</feature>
<feature type="compositionally biased region" description="Basic and acidic residues" evidence="2">
    <location>
        <begin position="102"/>
        <end position="121"/>
    </location>
</feature>
<evidence type="ECO:0000256" key="1">
    <source>
        <dbReference type="SAM" id="Coils"/>
    </source>
</evidence>
<feature type="region of interest" description="Disordered" evidence="2">
    <location>
        <begin position="98"/>
        <end position="160"/>
    </location>
</feature>
<evidence type="ECO:0000256" key="2">
    <source>
        <dbReference type="SAM" id="MobiDB-lite"/>
    </source>
</evidence>
<dbReference type="EMBL" id="GDHC01009768">
    <property type="protein sequence ID" value="JAQ08861.1"/>
    <property type="molecule type" value="Transcribed_RNA"/>
</dbReference>
<accession>A0A146LLJ0</accession>